<feature type="region of interest" description="Disordered" evidence="1">
    <location>
        <begin position="158"/>
        <end position="180"/>
    </location>
</feature>
<sequence>MNVEPRDSVEDSDFRVLADLVIDVAREIQLRAALTTPVVPLTQTQGQVMRFVHRNPGCSASDIADGSGLQRTNVSTALRDLRGRGYITSSRDDVDGRAIRIHATELADDTIGTLRTAWAGHLERAWRSDGASDAAPDAAIEALSRLRAGLLADRATNGFRTAPPADELPGAGSKASAVAD</sequence>
<organism evidence="3 4">
    <name type="scientific">Agromyces allii</name>
    <dbReference type="NCBI Taxonomy" id="393607"/>
    <lineage>
        <taxon>Bacteria</taxon>
        <taxon>Bacillati</taxon>
        <taxon>Actinomycetota</taxon>
        <taxon>Actinomycetes</taxon>
        <taxon>Micrococcales</taxon>
        <taxon>Microbacteriaceae</taxon>
        <taxon>Agromyces</taxon>
    </lineage>
</organism>
<evidence type="ECO:0000259" key="2">
    <source>
        <dbReference type="SMART" id="SM00347"/>
    </source>
</evidence>
<accession>A0ABN2Q181</accession>
<dbReference type="Gene3D" id="1.10.10.10">
    <property type="entry name" value="Winged helix-like DNA-binding domain superfamily/Winged helix DNA-binding domain"/>
    <property type="match status" value="1"/>
</dbReference>
<dbReference type="Proteomes" id="UP001499954">
    <property type="component" value="Unassembled WGS sequence"/>
</dbReference>
<gene>
    <name evidence="3" type="ORF">GCM10009717_03310</name>
</gene>
<dbReference type="EMBL" id="BAAAMK010000001">
    <property type="protein sequence ID" value="GAA1940298.1"/>
    <property type="molecule type" value="Genomic_DNA"/>
</dbReference>
<evidence type="ECO:0000313" key="4">
    <source>
        <dbReference type="Proteomes" id="UP001499954"/>
    </source>
</evidence>
<dbReference type="InterPro" id="IPR000835">
    <property type="entry name" value="HTH_MarR-typ"/>
</dbReference>
<dbReference type="PANTHER" id="PTHR33164">
    <property type="entry name" value="TRANSCRIPTIONAL REGULATOR, MARR FAMILY"/>
    <property type="match status" value="1"/>
</dbReference>
<dbReference type="SMART" id="SM00347">
    <property type="entry name" value="HTH_MARR"/>
    <property type="match status" value="1"/>
</dbReference>
<dbReference type="InterPro" id="IPR036390">
    <property type="entry name" value="WH_DNA-bd_sf"/>
</dbReference>
<proteinExistence type="predicted"/>
<dbReference type="SUPFAM" id="SSF46785">
    <property type="entry name" value="Winged helix' DNA-binding domain"/>
    <property type="match status" value="1"/>
</dbReference>
<keyword evidence="4" id="KW-1185">Reference proteome</keyword>
<dbReference type="InterPro" id="IPR036388">
    <property type="entry name" value="WH-like_DNA-bd_sf"/>
</dbReference>
<dbReference type="Pfam" id="PF12802">
    <property type="entry name" value="MarR_2"/>
    <property type="match status" value="1"/>
</dbReference>
<name>A0ABN2Q181_9MICO</name>
<dbReference type="PANTHER" id="PTHR33164:SF43">
    <property type="entry name" value="HTH-TYPE TRANSCRIPTIONAL REPRESSOR YETL"/>
    <property type="match status" value="1"/>
</dbReference>
<feature type="domain" description="HTH marR-type" evidence="2">
    <location>
        <begin position="34"/>
        <end position="134"/>
    </location>
</feature>
<evidence type="ECO:0000256" key="1">
    <source>
        <dbReference type="SAM" id="MobiDB-lite"/>
    </source>
</evidence>
<dbReference type="RefSeq" id="WP_157415047.1">
    <property type="nucleotide sequence ID" value="NZ_BAAAMK010000001.1"/>
</dbReference>
<dbReference type="InterPro" id="IPR039422">
    <property type="entry name" value="MarR/SlyA-like"/>
</dbReference>
<reference evidence="3 4" key="1">
    <citation type="journal article" date="2019" name="Int. J. Syst. Evol. Microbiol.">
        <title>The Global Catalogue of Microorganisms (GCM) 10K type strain sequencing project: providing services to taxonomists for standard genome sequencing and annotation.</title>
        <authorList>
            <consortium name="The Broad Institute Genomics Platform"/>
            <consortium name="The Broad Institute Genome Sequencing Center for Infectious Disease"/>
            <person name="Wu L."/>
            <person name="Ma J."/>
        </authorList>
    </citation>
    <scope>NUCLEOTIDE SEQUENCE [LARGE SCALE GENOMIC DNA]</scope>
    <source>
        <strain evidence="3 4">JCM 13584</strain>
    </source>
</reference>
<comment type="caution">
    <text evidence="3">The sequence shown here is derived from an EMBL/GenBank/DDBJ whole genome shotgun (WGS) entry which is preliminary data.</text>
</comment>
<evidence type="ECO:0000313" key="3">
    <source>
        <dbReference type="EMBL" id="GAA1940298.1"/>
    </source>
</evidence>
<protein>
    <recommendedName>
        <fullName evidence="2">HTH marR-type domain-containing protein</fullName>
    </recommendedName>
</protein>